<reference evidence="5 6" key="1">
    <citation type="submission" date="2008-03" db="EMBL/GenBank/DDBJ databases">
        <title>Sequencing of the draft genome and assembly of Burkholderia graminis C4D1M.</title>
        <authorList>
            <consortium name="US DOE Joint Genome Institute (JGI-PGF)"/>
            <person name="Copeland A."/>
            <person name="Lucas S."/>
            <person name="Lapidus A."/>
            <person name="Glavina del Rio T."/>
            <person name="Dalin E."/>
            <person name="Tice H."/>
            <person name="Bruce D."/>
            <person name="Goodwin L."/>
            <person name="Pitluck S."/>
            <person name="Larimer F."/>
            <person name="Land M.L."/>
            <person name="Hauser L."/>
            <person name="Tiedje J."/>
            <person name="Richardson P."/>
        </authorList>
    </citation>
    <scope>NUCLEOTIDE SEQUENCE [LARGE SCALE GENOMIC DNA]</scope>
    <source>
        <strain evidence="6">ATCC 700544 / DSM 17151 / LMG 18924 / NCIMB 13744 / C4D1M</strain>
    </source>
</reference>
<dbReference type="SUPFAM" id="SSF46785">
    <property type="entry name" value="Winged helix' DNA-binding domain"/>
    <property type="match status" value="1"/>
</dbReference>
<protein>
    <submittedName>
        <fullName evidence="5">Transcriptional regulator, MarR family</fullName>
    </submittedName>
</protein>
<dbReference type="SMART" id="SM00347">
    <property type="entry name" value="HTH_MARR"/>
    <property type="match status" value="1"/>
</dbReference>
<dbReference type="PRINTS" id="PR00598">
    <property type="entry name" value="HTHMARR"/>
</dbReference>
<evidence type="ECO:0000256" key="2">
    <source>
        <dbReference type="ARBA" id="ARBA00023125"/>
    </source>
</evidence>
<dbReference type="Pfam" id="PF01047">
    <property type="entry name" value="MarR"/>
    <property type="match status" value="1"/>
</dbReference>
<evidence type="ECO:0000313" key="6">
    <source>
        <dbReference type="Proteomes" id="UP000005045"/>
    </source>
</evidence>
<accession>B1G6E8</accession>
<keyword evidence="1" id="KW-0805">Transcription regulation</keyword>
<dbReference type="GO" id="GO:0003677">
    <property type="term" value="F:DNA binding"/>
    <property type="evidence" value="ECO:0007669"/>
    <property type="project" value="UniProtKB-KW"/>
</dbReference>
<organism evidence="5 6">
    <name type="scientific">Paraburkholderia graminis (strain ATCC 700544 / DSM 17151 / LMG 18924 / NCIMB 13744 / C4D1M)</name>
    <dbReference type="NCBI Taxonomy" id="396598"/>
    <lineage>
        <taxon>Bacteria</taxon>
        <taxon>Pseudomonadati</taxon>
        <taxon>Pseudomonadota</taxon>
        <taxon>Betaproteobacteria</taxon>
        <taxon>Burkholderiales</taxon>
        <taxon>Burkholderiaceae</taxon>
        <taxon>Paraburkholderia</taxon>
    </lineage>
</organism>
<keyword evidence="3" id="KW-0804">Transcription</keyword>
<evidence type="ECO:0000259" key="4">
    <source>
        <dbReference type="PROSITE" id="PS50995"/>
    </source>
</evidence>
<feature type="domain" description="HTH marR-type" evidence="4">
    <location>
        <begin position="4"/>
        <end position="135"/>
    </location>
</feature>
<dbReference type="PROSITE" id="PS50995">
    <property type="entry name" value="HTH_MARR_2"/>
    <property type="match status" value="1"/>
</dbReference>
<evidence type="ECO:0000256" key="1">
    <source>
        <dbReference type="ARBA" id="ARBA00023015"/>
    </source>
</evidence>
<keyword evidence="2" id="KW-0238">DNA-binding</keyword>
<dbReference type="InterPro" id="IPR036388">
    <property type="entry name" value="WH-like_DNA-bd_sf"/>
</dbReference>
<dbReference type="PANTHER" id="PTHR42756:SF1">
    <property type="entry name" value="TRANSCRIPTIONAL REPRESSOR OF EMRAB OPERON"/>
    <property type="match status" value="1"/>
</dbReference>
<dbReference type="InterPro" id="IPR036390">
    <property type="entry name" value="WH_DNA-bd_sf"/>
</dbReference>
<comment type="caution">
    <text evidence="5">The sequence shown here is derived from an EMBL/GenBank/DDBJ whole genome shotgun (WGS) entry which is preliminary data.</text>
</comment>
<dbReference type="InterPro" id="IPR000835">
    <property type="entry name" value="HTH_MarR-typ"/>
</dbReference>
<proteinExistence type="predicted"/>
<dbReference type="RefSeq" id="WP_006051567.1">
    <property type="nucleotide sequence ID" value="NZ_ABLD01000019.1"/>
</dbReference>
<gene>
    <name evidence="5" type="ORF">BgramDRAFT_4996</name>
</gene>
<keyword evidence="6" id="KW-1185">Reference proteome</keyword>
<dbReference type="Proteomes" id="UP000005045">
    <property type="component" value="Unassembled WGS sequence"/>
</dbReference>
<dbReference type="PANTHER" id="PTHR42756">
    <property type="entry name" value="TRANSCRIPTIONAL REGULATOR, MARR"/>
    <property type="match status" value="1"/>
</dbReference>
<name>B1G6E8_PARG4</name>
<dbReference type="AlphaFoldDB" id="B1G6E8"/>
<dbReference type="GO" id="GO:0003700">
    <property type="term" value="F:DNA-binding transcription factor activity"/>
    <property type="evidence" value="ECO:0007669"/>
    <property type="project" value="InterPro"/>
</dbReference>
<evidence type="ECO:0000256" key="3">
    <source>
        <dbReference type="ARBA" id="ARBA00023163"/>
    </source>
</evidence>
<evidence type="ECO:0000313" key="5">
    <source>
        <dbReference type="EMBL" id="EDT08314.1"/>
    </source>
</evidence>
<dbReference type="Gene3D" id="1.10.10.10">
    <property type="entry name" value="Winged helix-like DNA-binding domain superfamily/Winged helix DNA-binding domain"/>
    <property type="match status" value="1"/>
</dbReference>
<dbReference type="EMBL" id="ABLD01000019">
    <property type="protein sequence ID" value="EDT08314.1"/>
    <property type="molecule type" value="Genomic_DNA"/>
</dbReference>
<dbReference type="OrthoDB" id="8795430at2"/>
<sequence>MELLQCNCSFLRSATRALSLAYDEVLRPSGLRITQFSMLARASAVGKMSLSELADLMAMDRTTLGRNLQPLEREGLVQINVGDDKRERLVSVTLEGRKLLACALPLWESVHLRFEQKLGQRESEELRHTLKRIVNVGRELSAENETAIG</sequence>